<feature type="chain" id="PRO_5045718509" description="Lipoprotein" evidence="2">
    <location>
        <begin position="36"/>
        <end position="346"/>
    </location>
</feature>
<keyword evidence="4" id="KW-1185">Reference proteome</keyword>
<dbReference type="EMBL" id="JAHBBH010000016">
    <property type="protein sequence ID" value="MBW3092679.1"/>
    <property type="molecule type" value="Genomic_DNA"/>
</dbReference>
<feature type="compositionally biased region" description="Low complexity" evidence="1">
    <location>
        <begin position="287"/>
        <end position="298"/>
    </location>
</feature>
<keyword evidence="2" id="KW-0732">Signal</keyword>
<feature type="compositionally biased region" description="Polar residues" evidence="1">
    <location>
        <begin position="299"/>
        <end position="309"/>
    </location>
</feature>
<name>A0ABS6WF52_9BIFI</name>
<sequence length="346" mass="35816">MQTRQEVGLACSPLAVRLVSAIAALAATLSLSSCASPRFAGRAESEQTLSACESAYYAAADSSAMAAPGSNWPAIMRYLSARSAASQWIEVAAQCTDRFSEGVLRAAQSQYAAAVLGERLGLGDGASQSDNDGQADDASESHATEGGSDDSGTFTVTPEDVTSTSASAEHDLTGVAALDVTPTALASMALAEDRAGFVAEILTARGDDAHATLKLSAMHKSAGERLISLSRVEATADPRQKAYDISQLTAHPDRIVDPATGLTAPTLAVAEINCAREELDALSPAGQTTQSSDTTNDSGESSGTAATTNEAREESESLRILARFVSSRVARAFSYGYPTFDQALFS</sequence>
<evidence type="ECO:0008006" key="5">
    <source>
        <dbReference type="Google" id="ProtNLM"/>
    </source>
</evidence>
<reference evidence="3 4" key="1">
    <citation type="submission" date="2021-05" db="EMBL/GenBank/DDBJ databases">
        <title>Phylogenetic classification of ten novel species belonging to the genus Bifidobacterium comprising B. colchicus sp. nov., B. abeli sp. nov., B. bicoloris sp. nov., B. guerezis sp. nov., B. rosaliae sp. nov., B. santillanensis sp. nov., B. argentati sp. nov., B. amazzoni sp. nov., B. pluviali sp. nov., and B. pinnaculum sp. nov.</title>
        <authorList>
            <person name="Lugli G.A."/>
            <person name="Ruiz Garcia L."/>
            <person name="Margolles A."/>
            <person name="Ventura M."/>
        </authorList>
    </citation>
    <scope>NUCLEOTIDE SEQUENCE [LARGE SCALE GENOMIC DNA]</scope>
    <source>
        <strain evidence="3 4">82T10</strain>
    </source>
</reference>
<feature type="region of interest" description="Disordered" evidence="1">
    <location>
        <begin position="282"/>
        <end position="313"/>
    </location>
</feature>
<feature type="compositionally biased region" description="Polar residues" evidence="1">
    <location>
        <begin position="150"/>
        <end position="167"/>
    </location>
</feature>
<evidence type="ECO:0000256" key="2">
    <source>
        <dbReference type="SAM" id="SignalP"/>
    </source>
</evidence>
<dbReference type="PROSITE" id="PS51257">
    <property type="entry name" value="PROKAR_LIPOPROTEIN"/>
    <property type="match status" value="1"/>
</dbReference>
<accession>A0ABS6WF52</accession>
<proteinExistence type="predicted"/>
<gene>
    <name evidence="3" type="ORF">KIH79_06905</name>
</gene>
<organism evidence="3 4">
    <name type="scientific">Bifidobacterium miconis</name>
    <dbReference type="NCBI Taxonomy" id="2834435"/>
    <lineage>
        <taxon>Bacteria</taxon>
        <taxon>Bacillati</taxon>
        <taxon>Actinomycetota</taxon>
        <taxon>Actinomycetes</taxon>
        <taxon>Bifidobacteriales</taxon>
        <taxon>Bifidobacteriaceae</taxon>
        <taxon>Bifidobacterium</taxon>
    </lineage>
</organism>
<protein>
    <recommendedName>
        <fullName evidence="5">Lipoprotein</fullName>
    </recommendedName>
</protein>
<feature type="region of interest" description="Disordered" evidence="1">
    <location>
        <begin position="123"/>
        <end position="168"/>
    </location>
</feature>
<dbReference type="Proteomes" id="UP000700815">
    <property type="component" value="Unassembled WGS sequence"/>
</dbReference>
<evidence type="ECO:0000313" key="3">
    <source>
        <dbReference type="EMBL" id="MBW3092679.1"/>
    </source>
</evidence>
<comment type="caution">
    <text evidence="3">The sequence shown here is derived from an EMBL/GenBank/DDBJ whole genome shotgun (WGS) entry which is preliminary data.</text>
</comment>
<dbReference type="RefSeq" id="WP_219058747.1">
    <property type="nucleotide sequence ID" value="NZ_JAHBBH010000016.1"/>
</dbReference>
<evidence type="ECO:0000313" key="4">
    <source>
        <dbReference type="Proteomes" id="UP000700815"/>
    </source>
</evidence>
<evidence type="ECO:0000256" key="1">
    <source>
        <dbReference type="SAM" id="MobiDB-lite"/>
    </source>
</evidence>
<feature type="signal peptide" evidence="2">
    <location>
        <begin position="1"/>
        <end position="35"/>
    </location>
</feature>